<reference evidence="2 3" key="1">
    <citation type="submission" date="2022-09" db="EMBL/GenBank/DDBJ databases">
        <title>Complete genome sequence of Janibacter terrae strain COS04-44, PCL-degrading bacteria isolated from oil spilled coast.</title>
        <authorList>
            <person name="Park H."/>
            <person name="Kim J.Y."/>
            <person name="An S.H."/>
            <person name="Lee C.M."/>
            <person name="Weon H.-Y."/>
        </authorList>
    </citation>
    <scope>NUCLEOTIDE SEQUENCE [LARGE SCALE GENOMIC DNA]</scope>
    <source>
        <strain evidence="2 3">COS04-44</strain>
    </source>
</reference>
<dbReference type="InterPro" id="IPR016181">
    <property type="entry name" value="Acyl_CoA_acyltransferase"/>
</dbReference>
<protein>
    <submittedName>
        <fullName evidence="2">GNAT family N-acetyltransferase</fullName>
    </submittedName>
</protein>
<name>A0ABZ2FFF8_9MICO</name>
<dbReference type="Gene3D" id="3.40.630.30">
    <property type="match status" value="1"/>
</dbReference>
<dbReference type="Pfam" id="PF13302">
    <property type="entry name" value="Acetyltransf_3"/>
    <property type="match status" value="1"/>
</dbReference>
<dbReference type="PANTHER" id="PTHR43441:SF10">
    <property type="entry name" value="ACETYLTRANSFERASE"/>
    <property type="match status" value="1"/>
</dbReference>
<dbReference type="InterPro" id="IPR000182">
    <property type="entry name" value="GNAT_dom"/>
</dbReference>
<accession>A0ABZ2FFF8</accession>
<evidence type="ECO:0000313" key="3">
    <source>
        <dbReference type="Proteomes" id="UP001381003"/>
    </source>
</evidence>
<feature type="domain" description="N-acetyltransferase" evidence="1">
    <location>
        <begin position="19"/>
        <end position="189"/>
    </location>
</feature>
<sequence>MRRSREVALVGTTPSGESITLRPVRRGDRDEFLGLRARNAAWLTPWEPTVPPGGPPRRDMAADWRGYVRALQREARSGSGLSLVIVVDERIVGMVSASSIVEGALRSASIGYWVAQEAAGRGYAPTATALLVDHLMDPNGRALHRVQLEIRPENAASLAVVAKLGLREEGTKRAFLHLDGAWRDCRSFAVVREEVGPGGLLARLSHPQHPSRARHTE</sequence>
<dbReference type="Proteomes" id="UP001381003">
    <property type="component" value="Chromosome"/>
</dbReference>
<dbReference type="PANTHER" id="PTHR43441">
    <property type="entry name" value="RIBOSOMAL-PROTEIN-SERINE ACETYLTRANSFERASE"/>
    <property type="match status" value="1"/>
</dbReference>
<organism evidence="2 3">
    <name type="scientific">Janibacter terrae</name>
    <dbReference type="NCBI Taxonomy" id="103817"/>
    <lineage>
        <taxon>Bacteria</taxon>
        <taxon>Bacillati</taxon>
        <taxon>Actinomycetota</taxon>
        <taxon>Actinomycetes</taxon>
        <taxon>Micrococcales</taxon>
        <taxon>Intrasporangiaceae</taxon>
        <taxon>Janibacter</taxon>
    </lineage>
</organism>
<dbReference type="EMBL" id="CP104874">
    <property type="protein sequence ID" value="WWF06057.1"/>
    <property type="molecule type" value="Genomic_DNA"/>
</dbReference>
<dbReference type="SUPFAM" id="SSF55729">
    <property type="entry name" value="Acyl-CoA N-acyltransferases (Nat)"/>
    <property type="match status" value="1"/>
</dbReference>
<dbReference type="PROSITE" id="PS51186">
    <property type="entry name" value="GNAT"/>
    <property type="match status" value="1"/>
</dbReference>
<gene>
    <name evidence="2" type="ORF">N5P18_04075</name>
</gene>
<evidence type="ECO:0000259" key="1">
    <source>
        <dbReference type="PROSITE" id="PS51186"/>
    </source>
</evidence>
<evidence type="ECO:0000313" key="2">
    <source>
        <dbReference type="EMBL" id="WWF06057.1"/>
    </source>
</evidence>
<proteinExistence type="predicted"/>
<dbReference type="RefSeq" id="WP_338538765.1">
    <property type="nucleotide sequence ID" value="NZ_CP104874.1"/>
</dbReference>
<keyword evidence="3" id="KW-1185">Reference proteome</keyword>
<dbReference type="InterPro" id="IPR051908">
    <property type="entry name" value="Ribosomal_N-acetyltransferase"/>
</dbReference>